<organism evidence="3 4">
    <name type="scientific">Amorphotheca resinae ATCC 22711</name>
    <dbReference type="NCBI Taxonomy" id="857342"/>
    <lineage>
        <taxon>Eukaryota</taxon>
        <taxon>Fungi</taxon>
        <taxon>Dikarya</taxon>
        <taxon>Ascomycota</taxon>
        <taxon>Pezizomycotina</taxon>
        <taxon>Leotiomycetes</taxon>
        <taxon>Helotiales</taxon>
        <taxon>Amorphothecaceae</taxon>
        <taxon>Amorphotheca</taxon>
    </lineage>
</organism>
<feature type="repeat" description="WD" evidence="1">
    <location>
        <begin position="182"/>
        <end position="222"/>
    </location>
</feature>
<dbReference type="OrthoDB" id="8883818at2759"/>
<keyword evidence="1" id="KW-0853">WD repeat</keyword>
<proteinExistence type="predicted"/>
<name>A0A2T3AZ78_AMORE</name>
<dbReference type="Gene3D" id="2.130.10.10">
    <property type="entry name" value="YVTN repeat-like/Quinoprotein amine dehydrogenase"/>
    <property type="match status" value="3"/>
</dbReference>
<feature type="compositionally biased region" description="Acidic residues" evidence="2">
    <location>
        <begin position="587"/>
        <end position="596"/>
    </location>
</feature>
<dbReference type="InterPro" id="IPR015943">
    <property type="entry name" value="WD40/YVTN_repeat-like_dom_sf"/>
</dbReference>
<dbReference type="GO" id="GO:0003723">
    <property type="term" value="F:RNA binding"/>
    <property type="evidence" value="ECO:0007669"/>
    <property type="project" value="TreeGrafter"/>
</dbReference>
<dbReference type="GO" id="GO:0032040">
    <property type="term" value="C:small-subunit processome"/>
    <property type="evidence" value="ECO:0007669"/>
    <property type="project" value="TreeGrafter"/>
</dbReference>
<dbReference type="InterPro" id="IPR046351">
    <property type="entry name" value="UTP4"/>
</dbReference>
<reference evidence="3 4" key="1">
    <citation type="journal article" date="2018" name="New Phytol.">
        <title>Comparative genomics and transcriptomics depict ericoid mycorrhizal fungi as versatile saprotrophs and plant mutualists.</title>
        <authorList>
            <person name="Martino E."/>
            <person name="Morin E."/>
            <person name="Grelet G.A."/>
            <person name="Kuo A."/>
            <person name="Kohler A."/>
            <person name="Daghino S."/>
            <person name="Barry K.W."/>
            <person name="Cichocki N."/>
            <person name="Clum A."/>
            <person name="Dockter R.B."/>
            <person name="Hainaut M."/>
            <person name="Kuo R.C."/>
            <person name="LaButti K."/>
            <person name="Lindahl B.D."/>
            <person name="Lindquist E.A."/>
            <person name="Lipzen A."/>
            <person name="Khouja H.R."/>
            <person name="Magnuson J."/>
            <person name="Murat C."/>
            <person name="Ohm R.A."/>
            <person name="Singer S.W."/>
            <person name="Spatafora J.W."/>
            <person name="Wang M."/>
            <person name="Veneault-Fourrey C."/>
            <person name="Henrissat B."/>
            <person name="Grigoriev I.V."/>
            <person name="Martin F.M."/>
            <person name="Perotto S."/>
        </authorList>
    </citation>
    <scope>NUCLEOTIDE SEQUENCE [LARGE SCALE GENOMIC DNA]</scope>
    <source>
        <strain evidence="3 4">ATCC 22711</strain>
    </source>
</reference>
<evidence type="ECO:0000256" key="1">
    <source>
        <dbReference type="PROSITE-ProRule" id="PRU00221"/>
    </source>
</evidence>
<dbReference type="InterPro" id="IPR011047">
    <property type="entry name" value="Quinoprotein_ADH-like_sf"/>
</dbReference>
<dbReference type="InterPro" id="IPR036322">
    <property type="entry name" value="WD40_repeat_dom_sf"/>
</dbReference>
<sequence length="902" mass="99821">MDIHRCRFVPYPPSTINVLAFSHSHISKDQKTAPPRLAVGRANGDIEIWNPQNGSWFQETIIRGGQDRSIDGLVWTQDPTEQDAHGRTIIGKSRLFSIGYTTTVTEWDLENGRPLRQASGNHGDIWCLAAQPLLSHSQKELNGTSTGHWEGQSLIAGCTDGALVLYSTKDEDLQLQRILVRPSAKKAKIISVTFQDRNVVIAGCTDSTIRVYDIRNGSNLRTMSLGAGSKGGPKEIIVWSVKVLQNGNIVSGDSTGELRIWDGKTYTLMQRVKGHKQDILSLATSFDGSTIVSGGMDRRTVVYKRVGKGKGRWAEVGHRRYHSHDVKTMASLEYKGMSVVVSGGPDASPTVLPLRQFGMENQRELPFFPQEPPLRSAPSKRLVMCFWDREIHVWRLNKPGLESDQNRKLVAKILIKGEANITSAALSADGSLIAASTTTDIKLFQLKSRNAEEGDALRVTKVMVPSSFSSGARLVQFSPDAKWLCIIRPDSRIVVVRLINSTSSATIHPQFSRLSRINRQVEKHVLLGGLGSYDRTITQAAFSSEGRILAVSDLAGHIDTFVLSGQEDLSQAPPALVDEASSSSDSSDGEDSGSEDEGAKTQLIFGQQWKHNPTASLLPKLHSAPTILSFRPSTAQLTNGLTKSPIATRHNPNPVSHEFQTGEDRLLVVTATNEIFEFEVLKGGLSPWSRVNPITSFPEEFRKIRDLARGCIWDVSGAKERVWLYGAGWLWMFDLSRDFPQTMDTNVEMNGTVSGKKRKRNHGRENTSGAGSTIPDRELGTGISRKMQRIIHEEVDEMEDIPFHDKDAMHVDSDADEDQSSTLERLRRGNEAEVARKGVEDSSTGRQWWRTFKYRPILGICVVGEQGGSNTGPEVALVERPIWEADLGPRYFGDQEWEKGSL</sequence>
<dbReference type="GO" id="GO:0030686">
    <property type="term" value="C:90S preribosome"/>
    <property type="evidence" value="ECO:0007669"/>
    <property type="project" value="InterPro"/>
</dbReference>
<dbReference type="InterPro" id="IPR001680">
    <property type="entry name" value="WD40_rpt"/>
</dbReference>
<dbReference type="EMBL" id="KZ679013">
    <property type="protein sequence ID" value="PSS15385.1"/>
    <property type="molecule type" value="Genomic_DNA"/>
</dbReference>
<dbReference type="RefSeq" id="XP_024719984.1">
    <property type="nucleotide sequence ID" value="XM_024860957.1"/>
</dbReference>
<dbReference type="STRING" id="857342.A0A2T3AZ78"/>
<feature type="repeat" description="WD" evidence="1">
    <location>
        <begin position="272"/>
        <end position="304"/>
    </location>
</feature>
<dbReference type="PROSITE" id="PS50082">
    <property type="entry name" value="WD_REPEATS_2"/>
    <property type="match status" value="2"/>
</dbReference>
<dbReference type="Proteomes" id="UP000241818">
    <property type="component" value="Unassembled WGS sequence"/>
</dbReference>
<dbReference type="InParanoid" id="A0A2T3AZ78"/>
<dbReference type="GeneID" id="36569038"/>
<protein>
    <submittedName>
        <fullName evidence="3">Uncharacterized protein</fullName>
    </submittedName>
</protein>
<keyword evidence="4" id="KW-1185">Reference proteome</keyword>
<dbReference type="SUPFAM" id="SSF50978">
    <property type="entry name" value="WD40 repeat-like"/>
    <property type="match status" value="1"/>
</dbReference>
<accession>A0A2T3AZ78</accession>
<evidence type="ECO:0000256" key="2">
    <source>
        <dbReference type="SAM" id="MobiDB-lite"/>
    </source>
</evidence>
<dbReference type="GO" id="GO:0000462">
    <property type="term" value="P:maturation of SSU-rRNA from tricistronic rRNA transcript (SSU-rRNA, 5.8S rRNA, LSU-rRNA)"/>
    <property type="evidence" value="ECO:0007669"/>
    <property type="project" value="InterPro"/>
</dbReference>
<dbReference type="PANTHER" id="PTHR44163:SF1">
    <property type="entry name" value="U3 SMALL NUCLEOLAR RNA-ASSOCIATED PROTEIN 4 HOMOLOG"/>
    <property type="match status" value="1"/>
</dbReference>
<dbReference type="GO" id="GO:0034455">
    <property type="term" value="C:t-UTP complex"/>
    <property type="evidence" value="ECO:0007669"/>
    <property type="project" value="TreeGrafter"/>
</dbReference>
<dbReference type="AlphaFoldDB" id="A0A2T3AZ78"/>
<feature type="region of interest" description="Disordered" evidence="2">
    <location>
        <begin position="749"/>
        <end position="779"/>
    </location>
</feature>
<gene>
    <name evidence="3" type="ORF">M430DRAFT_104807</name>
</gene>
<feature type="region of interest" description="Disordered" evidence="2">
    <location>
        <begin position="570"/>
        <end position="598"/>
    </location>
</feature>
<evidence type="ECO:0000313" key="4">
    <source>
        <dbReference type="Proteomes" id="UP000241818"/>
    </source>
</evidence>
<dbReference type="Pfam" id="PF00400">
    <property type="entry name" value="WD40"/>
    <property type="match status" value="1"/>
</dbReference>
<dbReference type="FunCoup" id="A0A2T3AZ78">
    <property type="interactions" value="895"/>
</dbReference>
<dbReference type="PANTHER" id="PTHR44163">
    <property type="entry name" value="U3 SMALL NUCLEOLAR RNA-ASSOCIATED PROTEIN 4 HOMOLOG"/>
    <property type="match status" value="1"/>
</dbReference>
<dbReference type="SUPFAM" id="SSF50998">
    <property type="entry name" value="Quinoprotein alcohol dehydrogenase-like"/>
    <property type="match status" value="1"/>
</dbReference>
<dbReference type="SMART" id="SM00320">
    <property type="entry name" value="WD40"/>
    <property type="match status" value="6"/>
</dbReference>
<evidence type="ECO:0000313" key="3">
    <source>
        <dbReference type="EMBL" id="PSS15385.1"/>
    </source>
</evidence>